<dbReference type="SUPFAM" id="SSF57903">
    <property type="entry name" value="FYVE/PHD zinc finger"/>
    <property type="match status" value="1"/>
</dbReference>
<dbReference type="Gene3D" id="3.30.160.60">
    <property type="entry name" value="Classic Zinc Finger"/>
    <property type="match status" value="1"/>
</dbReference>
<feature type="region of interest" description="Disordered" evidence="21">
    <location>
        <begin position="703"/>
        <end position="734"/>
    </location>
</feature>
<evidence type="ECO:0000259" key="22">
    <source>
        <dbReference type="PROSITE" id="PS50014"/>
    </source>
</evidence>
<dbReference type="SUPFAM" id="SSF57850">
    <property type="entry name" value="RING/U-box"/>
    <property type="match status" value="1"/>
</dbReference>
<evidence type="ECO:0000313" key="26">
    <source>
        <dbReference type="Ensembl" id="ENSECRP00000010618.1"/>
    </source>
</evidence>
<evidence type="ECO:0000256" key="17">
    <source>
        <dbReference type="ARBA" id="ARBA00023242"/>
    </source>
</evidence>
<dbReference type="PROSITE" id="PS50014">
    <property type="entry name" value="BROMODOMAIN_2"/>
    <property type="match status" value="1"/>
</dbReference>
<evidence type="ECO:0000256" key="19">
    <source>
        <dbReference type="PROSITE-ProRule" id="PRU00035"/>
    </source>
</evidence>
<dbReference type="PANTHER" id="PTHR45915">
    <property type="entry name" value="TRANSCRIPTION INTERMEDIARY FACTOR"/>
    <property type="match status" value="1"/>
</dbReference>
<dbReference type="EC" id="2.3.2.27" evidence="4"/>
<keyword evidence="5" id="KW-0678">Repressor</keyword>
<keyword evidence="12" id="KW-0805">Transcription regulation</keyword>
<feature type="compositionally biased region" description="Polar residues" evidence="21">
    <location>
        <begin position="546"/>
        <end position="558"/>
    </location>
</feature>
<dbReference type="PROSITE" id="PS00518">
    <property type="entry name" value="ZF_RING_1"/>
    <property type="match status" value="1"/>
</dbReference>
<keyword evidence="14 19" id="KW-0103">Bromodomain</keyword>
<comment type="subcellular location">
    <subcellularLocation>
        <location evidence="2">Nucleus</location>
    </subcellularLocation>
</comment>
<evidence type="ECO:0000256" key="5">
    <source>
        <dbReference type="ARBA" id="ARBA00022491"/>
    </source>
</evidence>
<dbReference type="Pfam" id="PF00439">
    <property type="entry name" value="Bromodomain"/>
    <property type="match status" value="1"/>
</dbReference>
<dbReference type="PROSITE" id="PS50016">
    <property type="entry name" value="ZF_PHD_2"/>
    <property type="match status" value="1"/>
</dbReference>
<dbReference type="FunFam" id="3.30.160.60:FF:000074">
    <property type="entry name" value="Tripartite motif containing 66"/>
    <property type="match status" value="1"/>
</dbReference>
<keyword evidence="10" id="KW-0833">Ubl conjugation pathway</keyword>
<evidence type="ECO:0000256" key="15">
    <source>
        <dbReference type="ARBA" id="ARBA00023125"/>
    </source>
</evidence>
<evidence type="ECO:0000259" key="24">
    <source>
        <dbReference type="PROSITE" id="PS50089"/>
    </source>
</evidence>
<reference evidence="26" key="3">
    <citation type="submission" date="2025-09" db="UniProtKB">
        <authorList>
            <consortium name="Ensembl"/>
        </authorList>
    </citation>
    <scope>IDENTIFICATION</scope>
</reference>
<dbReference type="PROSITE" id="PS01359">
    <property type="entry name" value="ZF_PHD_1"/>
    <property type="match status" value="1"/>
</dbReference>
<dbReference type="SUPFAM" id="SSF57845">
    <property type="entry name" value="B-box zinc-binding domain"/>
    <property type="match status" value="1"/>
</dbReference>
<dbReference type="OrthoDB" id="1870062at2759"/>
<dbReference type="PROSITE" id="PS50119">
    <property type="entry name" value="ZF_BBOX"/>
    <property type="match status" value="2"/>
</dbReference>
<dbReference type="AlphaFoldDB" id="A0A8C4S3N9"/>
<feature type="domain" description="RING-type" evidence="24">
    <location>
        <begin position="43"/>
        <end position="109"/>
    </location>
</feature>
<evidence type="ECO:0000256" key="14">
    <source>
        <dbReference type="ARBA" id="ARBA00023117"/>
    </source>
</evidence>
<feature type="coiled-coil region" evidence="20">
    <location>
        <begin position="248"/>
        <end position="326"/>
    </location>
</feature>
<keyword evidence="13 20" id="KW-0175">Coiled coil</keyword>
<feature type="compositionally biased region" description="Polar residues" evidence="21">
    <location>
        <begin position="717"/>
        <end position="727"/>
    </location>
</feature>
<dbReference type="Gene3D" id="3.30.40.10">
    <property type="entry name" value="Zinc/RING finger domain, C3HC4 (zinc finger)"/>
    <property type="match status" value="2"/>
</dbReference>
<dbReference type="InterPro" id="IPR037372">
    <property type="entry name" value="TRIM66_Bbox1_Znf"/>
</dbReference>
<keyword evidence="8" id="KW-0677">Repeat</keyword>
<evidence type="ECO:0000256" key="8">
    <source>
        <dbReference type="ARBA" id="ARBA00022737"/>
    </source>
</evidence>
<dbReference type="Pfam" id="PF00628">
    <property type="entry name" value="PHD"/>
    <property type="match status" value="1"/>
</dbReference>
<dbReference type="InterPro" id="IPR013083">
    <property type="entry name" value="Znf_RING/FYVE/PHD"/>
</dbReference>
<dbReference type="GO" id="GO:0003677">
    <property type="term" value="F:DNA binding"/>
    <property type="evidence" value="ECO:0007669"/>
    <property type="project" value="UniProtKB-KW"/>
</dbReference>
<dbReference type="CDD" id="cd05502">
    <property type="entry name" value="Bromo_tif1_like"/>
    <property type="match status" value="1"/>
</dbReference>
<comment type="pathway">
    <text evidence="3">Protein modification; protein ubiquitination.</text>
</comment>
<dbReference type="Pfam" id="PF13445">
    <property type="entry name" value="zf-RING_UBOX"/>
    <property type="match status" value="1"/>
</dbReference>
<evidence type="ECO:0000259" key="23">
    <source>
        <dbReference type="PROSITE" id="PS50016"/>
    </source>
</evidence>
<proteinExistence type="predicted"/>
<evidence type="ECO:0000256" key="4">
    <source>
        <dbReference type="ARBA" id="ARBA00012483"/>
    </source>
</evidence>
<dbReference type="InterPro" id="IPR000315">
    <property type="entry name" value="Znf_B-box"/>
</dbReference>
<dbReference type="SUPFAM" id="SSF47370">
    <property type="entry name" value="Bromodomain"/>
    <property type="match status" value="1"/>
</dbReference>
<dbReference type="InterPro" id="IPR001487">
    <property type="entry name" value="Bromodomain"/>
</dbReference>
<evidence type="ECO:0000256" key="18">
    <source>
        <dbReference type="PROSITE-ProRule" id="PRU00024"/>
    </source>
</evidence>
<feature type="domain" description="B box-type" evidence="25">
    <location>
        <begin position="136"/>
        <end position="189"/>
    </location>
</feature>
<dbReference type="GO" id="GO:0005634">
    <property type="term" value="C:nucleus"/>
    <property type="evidence" value="ECO:0007669"/>
    <property type="project" value="UniProtKB-SubCell"/>
</dbReference>
<evidence type="ECO:0000256" key="16">
    <source>
        <dbReference type="ARBA" id="ARBA00023163"/>
    </source>
</evidence>
<protein>
    <recommendedName>
        <fullName evidence="4">RING-type E3 ubiquitin transferase</fullName>
        <ecNumber evidence="4">2.3.2.27</ecNumber>
    </recommendedName>
</protein>
<dbReference type="GO" id="GO:0008270">
    <property type="term" value="F:zinc ion binding"/>
    <property type="evidence" value="ECO:0007669"/>
    <property type="project" value="UniProtKB-KW"/>
</dbReference>
<dbReference type="InterPro" id="IPR019786">
    <property type="entry name" value="Zinc_finger_PHD-type_CS"/>
</dbReference>
<dbReference type="RefSeq" id="XP_028660413.1">
    <property type="nucleotide sequence ID" value="XM_028804580.2"/>
</dbReference>
<dbReference type="InterPro" id="IPR001841">
    <property type="entry name" value="Znf_RING"/>
</dbReference>
<dbReference type="Proteomes" id="UP000694620">
    <property type="component" value="Chromosome 1"/>
</dbReference>
<evidence type="ECO:0000256" key="10">
    <source>
        <dbReference type="ARBA" id="ARBA00022786"/>
    </source>
</evidence>
<feature type="domain" description="Bromo" evidence="22">
    <location>
        <begin position="849"/>
        <end position="922"/>
    </location>
</feature>
<reference evidence="26" key="1">
    <citation type="submission" date="2021-06" db="EMBL/GenBank/DDBJ databases">
        <authorList>
            <consortium name="Wellcome Sanger Institute Data Sharing"/>
        </authorList>
    </citation>
    <scope>NUCLEOTIDE SEQUENCE [LARGE SCALE GENOMIC DNA]</scope>
</reference>
<dbReference type="InterPro" id="IPR036427">
    <property type="entry name" value="Bromodomain-like_sf"/>
</dbReference>
<dbReference type="InterPro" id="IPR019787">
    <property type="entry name" value="Znf_PHD-finger"/>
</dbReference>
<dbReference type="GO" id="GO:0061630">
    <property type="term" value="F:ubiquitin protein ligase activity"/>
    <property type="evidence" value="ECO:0007669"/>
    <property type="project" value="UniProtKB-EC"/>
</dbReference>
<dbReference type="Pfam" id="PF25287">
    <property type="entry name" value="zf-B_box_Trim66"/>
    <property type="match status" value="1"/>
</dbReference>
<evidence type="ECO:0000256" key="21">
    <source>
        <dbReference type="SAM" id="MobiDB-lite"/>
    </source>
</evidence>
<evidence type="ECO:0000256" key="7">
    <source>
        <dbReference type="ARBA" id="ARBA00022723"/>
    </source>
</evidence>
<evidence type="ECO:0000256" key="13">
    <source>
        <dbReference type="ARBA" id="ARBA00023054"/>
    </source>
</evidence>
<dbReference type="SMART" id="SM00336">
    <property type="entry name" value="BBOX"/>
    <property type="match status" value="2"/>
</dbReference>
<evidence type="ECO:0000256" key="2">
    <source>
        <dbReference type="ARBA" id="ARBA00004123"/>
    </source>
</evidence>
<dbReference type="Ensembl" id="ENSECRT00000010795.1">
    <property type="protein sequence ID" value="ENSECRP00000010618.1"/>
    <property type="gene ID" value="ENSECRG00000007071.1"/>
</dbReference>
<keyword evidence="6" id="KW-0808">Transferase</keyword>
<dbReference type="Pfam" id="PF00643">
    <property type="entry name" value="zf-B_box"/>
    <property type="match status" value="1"/>
</dbReference>
<dbReference type="SMART" id="SM00184">
    <property type="entry name" value="RING"/>
    <property type="match status" value="1"/>
</dbReference>
<name>A0A8C4S3N9_ERPCA</name>
<comment type="catalytic activity">
    <reaction evidence="1">
        <text>S-ubiquitinyl-[E2 ubiquitin-conjugating enzyme]-L-cysteine + [acceptor protein]-L-lysine = [E2 ubiquitin-conjugating enzyme]-L-cysteine + N(6)-ubiquitinyl-[acceptor protein]-L-lysine.</text>
        <dbReference type="EC" id="2.3.2.27"/>
    </reaction>
</comment>
<keyword evidence="16" id="KW-0804">Transcription</keyword>
<keyword evidence="11" id="KW-0862">Zinc</keyword>
<accession>A0A8C4S3N9</accession>
<dbReference type="InterPro" id="IPR027370">
    <property type="entry name" value="Znf-RING_euk"/>
</dbReference>
<feature type="region of interest" description="Disordered" evidence="21">
    <location>
        <begin position="545"/>
        <end position="575"/>
    </location>
</feature>
<evidence type="ECO:0000256" key="20">
    <source>
        <dbReference type="SAM" id="Coils"/>
    </source>
</evidence>
<dbReference type="InterPro" id="IPR003649">
    <property type="entry name" value="Bbox_C"/>
</dbReference>
<evidence type="ECO:0000256" key="11">
    <source>
        <dbReference type="ARBA" id="ARBA00022833"/>
    </source>
</evidence>
<evidence type="ECO:0000256" key="12">
    <source>
        <dbReference type="ARBA" id="ARBA00023015"/>
    </source>
</evidence>
<dbReference type="PROSITE" id="PS50089">
    <property type="entry name" value="ZF_RING_2"/>
    <property type="match status" value="1"/>
</dbReference>
<dbReference type="Gene3D" id="1.20.920.10">
    <property type="entry name" value="Bromodomain-like"/>
    <property type="match status" value="1"/>
</dbReference>
<reference evidence="26" key="2">
    <citation type="submission" date="2025-08" db="UniProtKB">
        <authorList>
            <consortium name="Ensembl"/>
        </authorList>
    </citation>
    <scope>IDENTIFICATION</scope>
</reference>
<keyword evidence="27" id="KW-1185">Reference proteome</keyword>
<feature type="compositionally biased region" description="Basic and acidic residues" evidence="21">
    <location>
        <begin position="947"/>
        <end position="960"/>
    </location>
</feature>
<evidence type="ECO:0000259" key="25">
    <source>
        <dbReference type="PROSITE" id="PS50119"/>
    </source>
</evidence>
<feature type="compositionally biased region" description="Polar residues" evidence="21">
    <location>
        <begin position="631"/>
        <end position="646"/>
    </location>
</feature>
<gene>
    <name evidence="26" type="primary">TRIM24</name>
</gene>
<evidence type="ECO:0000256" key="3">
    <source>
        <dbReference type="ARBA" id="ARBA00004906"/>
    </source>
</evidence>
<dbReference type="SMART" id="SM00249">
    <property type="entry name" value="PHD"/>
    <property type="match status" value="2"/>
</dbReference>
<dbReference type="InterPro" id="IPR011011">
    <property type="entry name" value="Znf_FYVE_PHD"/>
</dbReference>
<dbReference type="InterPro" id="IPR017907">
    <property type="entry name" value="Znf_RING_CS"/>
</dbReference>
<dbReference type="FunFam" id="3.30.40.10:FF:000123">
    <property type="entry name" value="E3 ubiquitin-protein ligase TRIM33"/>
    <property type="match status" value="1"/>
</dbReference>
<feature type="domain" description="PHD-type" evidence="23">
    <location>
        <begin position="759"/>
        <end position="806"/>
    </location>
</feature>
<dbReference type="PRINTS" id="PR00503">
    <property type="entry name" value="BROMODOMAIN"/>
</dbReference>
<dbReference type="SMART" id="SM00502">
    <property type="entry name" value="BBC"/>
    <property type="match status" value="1"/>
</dbReference>
<dbReference type="InterPro" id="IPR001965">
    <property type="entry name" value="Znf_PHD"/>
</dbReference>
<evidence type="ECO:0000256" key="9">
    <source>
        <dbReference type="ARBA" id="ARBA00022771"/>
    </source>
</evidence>
<keyword evidence="7" id="KW-0479">Metal-binding</keyword>
<evidence type="ECO:0000256" key="1">
    <source>
        <dbReference type="ARBA" id="ARBA00000900"/>
    </source>
</evidence>
<dbReference type="GO" id="GO:0000785">
    <property type="term" value="C:chromatin"/>
    <property type="evidence" value="ECO:0007669"/>
    <property type="project" value="TreeGrafter"/>
</dbReference>
<keyword evidence="15" id="KW-0238">DNA-binding</keyword>
<organism evidence="26 27">
    <name type="scientific">Erpetoichthys calabaricus</name>
    <name type="common">Rope fish</name>
    <name type="synonym">Calamoichthys calabaricus</name>
    <dbReference type="NCBI Taxonomy" id="27687"/>
    <lineage>
        <taxon>Eukaryota</taxon>
        <taxon>Metazoa</taxon>
        <taxon>Chordata</taxon>
        <taxon>Craniata</taxon>
        <taxon>Vertebrata</taxon>
        <taxon>Euteleostomi</taxon>
        <taxon>Actinopterygii</taxon>
        <taxon>Polypteriformes</taxon>
        <taxon>Polypteridae</taxon>
        <taxon>Erpetoichthys</taxon>
    </lineage>
</organism>
<feature type="domain" description="B box-type" evidence="25">
    <location>
        <begin position="196"/>
        <end position="237"/>
    </location>
</feature>
<keyword evidence="17" id="KW-0539">Nucleus</keyword>
<evidence type="ECO:0000256" key="6">
    <source>
        <dbReference type="ARBA" id="ARBA00022679"/>
    </source>
</evidence>
<sequence length="989" mass="111225">MEENPDNTMDDCVIIVEENEAESRQSQNEKPGEGSSRNLLDTCAVCLQSLQSRDPRLLPCLHSFCSKCVPPPARYVALAVGKPTAPGGANSAAEANKKQVGVIRCPVCKQECAEKYVMENYFVKDTAEVPSSTVEKSSQVCTSCEDKTEATGFCVECVEWLCKTCVEAHQRVKFTKDHAIRQKEEVSPEAVCLPNQRPVFCPFHKQEQLKLFCETCDRLTCRDCQLLEHKEHRYQFLEDAFKNQKGYIEALTAKLLEKNTQIDCVKEQLKKRLIEIEDNHKKVEQEIKLAILSLIVEVNRRGKGLMNQLQALAKDRRTKLVQQEKEILNFSKHVEHVLNFAKSAVCNSSSTALLYSKRLIMFQLHYLLRAKCDPSLITNSTIHFHCDPTFWAKNVVNLGSLIVDNNPLNQQNSLNTSASTSHSGLNQGEPALPLHPQSFLLSNIPPDVNLSQLQQQIDRLAQRNSMALKLHAVPPNPQGVHSQSPVGASQTHLLQRPPAGYHCQQVPAESFQGLGPPSQSVIHRTMVTPPQPPRLINLQNLRREVSSSSSQAQLTKNWENMPKVRTESTAHNLPSPEEINHLTQQAFHQLGSAGSLVLDDCLVKDGKKENAHSKASVTNPSPGPSTPSSSIKVAQSANIPTSSAHTSTEDNKGCSLTSSLKTAGKEPQSKRPLVRLESIRIKPELGGVKKEYDFPVIVVKEEDDEKKSTDKAASSKCTNIPDSTGEQDTSDEELCYWVPRGRQEQKEMGEGRQEDDPNEDWCAVCQNGGELLCCEKCPKVFHLSCHVPALLTFPSGEWMCTFCRSITFPEVVYDCLNSQQNSEKRKSGGLPGLPPTDLRKCERLLLFLYCRELSVDFQEPVPPSIVPDYYKIIKRPMDLSLVRRKLQRRNTHHYQKPEDFVSDIRLIFKNCAEFNEPDSEVALAGKVLDDYFHEKLKLLYPDKKFPLPEPTKPAREHTGFSDDSDDDDFIQPKKKHWKTEERLKKTLLM</sequence>
<feature type="region of interest" description="Disordered" evidence="21">
    <location>
        <begin position="610"/>
        <end position="671"/>
    </location>
</feature>
<dbReference type="PANTHER" id="PTHR45915:SF4">
    <property type="entry name" value="TRANSCRIPTION INTERMEDIARY FACTOR 1-ALPHA"/>
    <property type="match status" value="1"/>
</dbReference>
<evidence type="ECO:0000313" key="27">
    <source>
        <dbReference type="Proteomes" id="UP000694620"/>
    </source>
</evidence>
<dbReference type="SMART" id="SM00297">
    <property type="entry name" value="BROMO"/>
    <property type="match status" value="1"/>
</dbReference>
<keyword evidence="9 18" id="KW-0863">Zinc-finger</keyword>
<feature type="region of interest" description="Disordered" evidence="21">
    <location>
        <begin position="947"/>
        <end position="973"/>
    </location>
</feature>
<dbReference type="GeneID" id="114654172"/>
<dbReference type="GeneTree" id="ENSGT00940000159863"/>